<organism evidence="3">
    <name type="scientific">Drosophila persimilis</name>
    <name type="common">Fruit fly</name>
    <dbReference type="NCBI Taxonomy" id="7234"/>
    <lineage>
        <taxon>Eukaryota</taxon>
        <taxon>Metazoa</taxon>
        <taxon>Ecdysozoa</taxon>
        <taxon>Arthropoda</taxon>
        <taxon>Hexapoda</taxon>
        <taxon>Insecta</taxon>
        <taxon>Pterygota</taxon>
        <taxon>Neoptera</taxon>
        <taxon>Endopterygota</taxon>
        <taxon>Diptera</taxon>
        <taxon>Brachycera</taxon>
        <taxon>Muscomorpha</taxon>
        <taxon>Ephydroidea</taxon>
        <taxon>Drosophilidae</taxon>
        <taxon>Drosophila</taxon>
        <taxon>Sophophora</taxon>
    </lineage>
</organism>
<feature type="region of interest" description="Disordered" evidence="1">
    <location>
        <begin position="372"/>
        <end position="438"/>
    </location>
</feature>
<evidence type="ECO:0000313" key="3">
    <source>
        <dbReference type="Proteomes" id="UP000008744"/>
    </source>
</evidence>
<dbReference type="OMA" id="YYCYNPY"/>
<feature type="region of interest" description="Disordered" evidence="1">
    <location>
        <begin position="84"/>
        <end position="159"/>
    </location>
</feature>
<proteinExistence type="predicted"/>
<dbReference type="EMBL" id="CH479199">
    <property type="protein sequence ID" value="EDW29592.1"/>
    <property type="molecule type" value="Genomic_DNA"/>
</dbReference>
<reference evidence="2 3" key="1">
    <citation type="journal article" date="2007" name="Nature">
        <title>Evolution of genes and genomes on the Drosophila phylogeny.</title>
        <authorList>
            <consortium name="Drosophila 12 Genomes Consortium"/>
            <person name="Clark A.G."/>
            <person name="Eisen M.B."/>
            <person name="Smith D.R."/>
            <person name="Bergman C.M."/>
            <person name="Oliver B."/>
            <person name="Markow T.A."/>
            <person name="Kaufman T.C."/>
            <person name="Kellis M."/>
            <person name="Gelbart W."/>
            <person name="Iyer V.N."/>
            <person name="Pollard D.A."/>
            <person name="Sackton T.B."/>
            <person name="Larracuente A.M."/>
            <person name="Singh N.D."/>
            <person name="Abad J.P."/>
            <person name="Abt D.N."/>
            <person name="Adryan B."/>
            <person name="Aguade M."/>
            <person name="Akashi H."/>
            <person name="Anderson W.W."/>
            <person name="Aquadro C.F."/>
            <person name="Ardell D.H."/>
            <person name="Arguello R."/>
            <person name="Artieri C.G."/>
            <person name="Barbash D.A."/>
            <person name="Barker D."/>
            <person name="Barsanti P."/>
            <person name="Batterham P."/>
            <person name="Batzoglou S."/>
            <person name="Begun D."/>
            <person name="Bhutkar A."/>
            <person name="Blanco E."/>
            <person name="Bosak S.A."/>
            <person name="Bradley R.K."/>
            <person name="Brand A.D."/>
            <person name="Brent M.R."/>
            <person name="Brooks A.N."/>
            <person name="Brown R.H."/>
            <person name="Butlin R.K."/>
            <person name="Caggese C."/>
            <person name="Calvi B.R."/>
            <person name="Bernardo de Carvalho A."/>
            <person name="Caspi A."/>
            <person name="Castrezana S."/>
            <person name="Celniker S.E."/>
            <person name="Chang J.L."/>
            <person name="Chapple C."/>
            <person name="Chatterji S."/>
            <person name="Chinwalla A."/>
            <person name="Civetta A."/>
            <person name="Clifton S.W."/>
            <person name="Comeron J.M."/>
            <person name="Costello J.C."/>
            <person name="Coyne J.A."/>
            <person name="Daub J."/>
            <person name="David R.G."/>
            <person name="Delcher A.L."/>
            <person name="Delehaunty K."/>
            <person name="Do C.B."/>
            <person name="Ebling H."/>
            <person name="Edwards K."/>
            <person name="Eickbush T."/>
            <person name="Evans J.D."/>
            <person name="Filipski A."/>
            <person name="Findeiss S."/>
            <person name="Freyhult E."/>
            <person name="Fulton L."/>
            <person name="Fulton R."/>
            <person name="Garcia A.C."/>
            <person name="Gardiner A."/>
            <person name="Garfield D.A."/>
            <person name="Garvin B.E."/>
            <person name="Gibson G."/>
            <person name="Gilbert D."/>
            <person name="Gnerre S."/>
            <person name="Godfrey J."/>
            <person name="Good R."/>
            <person name="Gotea V."/>
            <person name="Gravely B."/>
            <person name="Greenberg A.J."/>
            <person name="Griffiths-Jones S."/>
            <person name="Gross S."/>
            <person name="Guigo R."/>
            <person name="Gustafson E.A."/>
            <person name="Haerty W."/>
            <person name="Hahn M.W."/>
            <person name="Halligan D.L."/>
            <person name="Halpern A.L."/>
            <person name="Halter G.M."/>
            <person name="Han M.V."/>
            <person name="Heger A."/>
            <person name="Hillier L."/>
            <person name="Hinrichs A.S."/>
            <person name="Holmes I."/>
            <person name="Hoskins R.A."/>
            <person name="Hubisz M.J."/>
            <person name="Hultmark D."/>
            <person name="Huntley M.A."/>
            <person name="Jaffe D.B."/>
            <person name="Jagadeeshan S."/>
            <person name="Jeck W.R."/>
            <person name="Johnson J."/>
            <person name="Jones C.D."/>
            <person name="Jordan W.C."/>
            <person name="Karpen G.H."/>
            <person name="Kataoka E."/>
            <person name="Keightley P.D."/>
            <person name="Kheradpour P."/>
            <person name="Kirkness E.F."/>
            <person name="Koerich L.B."/>
            <person name="Kristiansen K."/>
            <person name="Kudrna D."/>
            <person name="Kulathinal R.J."/>
            <person name="Kumar S."/>
            <person name="Kwok R."/>
            <person name="Lander E."/>
            <person name="Langley C.H."/>
            <person name="Lapoint R."/>
            <person name="Lazzaro B.P."/>
            <person name="Lee S.J."/>
            <person name="Levesque L."/>
            <person name="Li R."/>
            <person name="Lin C.F."/>
            <person name="Lin M.F."/>
            <person name="Lindblad-Toh K."/>
            <person name="Llopart A."/>
            <person name="Long M."/>
            <person name="Low L."/>
            <person name="Lozovsky E."/>
            <person name="Lu J."/>
            <person name="Luo M."/>
            <person name="Machado C.A."/>
            <person name="Makalowski W."/>
            <person name="Marzo M."/>
            <person name="Matsuda M."/>
            <person name="Matzkin L."/>
            <person name="McAllister B."/>
            <person name="McBride C.S."/>
            <person name="McKernan B."/>
            <person name="McKernan K."/>
            <person name="Mendez-Lago M."/>
            <person name="Minx P."/>
            <person name="Mollenhauer M.U."/>
            <person name="Montooth K."/>
            <person name="Mount S.M."/>
            <person name="Mu X."/>
            <person name="Myers E."/>
            <person name="Negre B."/>
            <person name="Newfeld S."/>
            <person name="Nielsen R."/>
            <person name="Noor M.A."/>
            <person name="O'Grady P."/>
            <person name="Pachter L."/>
            <person name="Papaceit M."/>
            <person name="Parisi M.J."/>
            <person name="Parisi M."/>
            <person name="Parts L."/>
            <person name="Pedersen J.S."/>
            <person name="Pesole G."/>
            <person name="Phillippy A.M."/>
            <person name="Ponting C.P."/>
            <person name="Pop M."/>
            <person name="Porcelli D."/>
            <person name="Powell J.R."/>
            <person name="Prohaska S."/>
            <person name="Pruitt K."/>
            <person name="Puig M."/>
            <person name="Quesneville H."/>
            <person name="Ram K.R."/>
            <person name="Rand D."/>
            <person name="Rasmussen M.D."/>
            <person name="Reed L.K."/>
            <person name="Reenan R."/>
            <person name="Reily A."/>
            <person name="Remington K.A."/>
            <person name="Rieger T.T."/>
            <person name="Ritchie M.G."/>
            <person name="Robin C."/>
            <person name="Rogers Y.H."/>
            <person name="Rohde C."/>
            <person name="Rozas J."/>
            <person name="Rubenfield M.J."/>
            <person name="Ruiz A."/>
            <person name="Russo S."/>
            <person name="Salzberg S.L."/>
            <person name="Sanchez-Gracia A."/>
            <person name="Saranga D.J."/>
            <person name="Sato H."/>
            <person name="Schaeffer S.W."/>
            <person name="Schatz M.C."/>
            <person name="Schlenke T."/>
            <person name="Schwartz R."/>
            <person name="Segarra C."/>
            <person name="Singh R.S."/>
            <person name="Sirot L."/>
            <person name="Sirota M."/>
            <person name="Sisneros N.B."/>
            <person name="Smith C.D."/>
            <person name="Smith T.F."/>
            <person name="Spieth J."/>
            <person name="Stage D.E."/>
            <person name="Stark A."/>
            <person name="Stephan W."/>
            <person name="Strausberg R.L."/>
            <person name="Strempel S."/>
            <person name="Sturgill D."/>
            <person name="Sutton G."/>
            <person name="Sutton G.G."/>
            <person name="Tao W."/>
            <person name="Teichmann S."/>
            <person name="Tobari Y.N."/>
            <person name="Tomimura Y."/>
            <person name="Tsolas J.M."/>
            <person name="Valente V.L."/>
            <person name="Venter E."/>
            <person name="Venter J.C."/>
            <person name="Vicario S."/>
            <person name="Vieira F.G."/>
            <person name="Vilella A.J."/>
            <person name="Villasante A."/>
            <person name="Walenz B."/>
            <person name="Wang J."/>
            <person name="Wasserman M."/>
            <person name="Watts T."/>
            <person name="Wilson D."/>
            <person name="Wilson R.K."/>
            <person name="Wing R.A."/>
            <person name="Wolfner M.F."/>
            <person name="Wong A."/>
            <person name="Wong G.K."/>
            <person name="Wu C.I."/>
            <person name="Wu G."/>
            <person name="Yamamoto D."/>
            <person name="Yang H.P."/>
            <person name="Yang S.P."/>
            <person name="Yorke J.A."/>
            <person name="Yoshida K."/>
            <person name="Zdobnov E."/>
            <person name="Zhang P."/>
            <person name="Zhang Y."/>
            <person name="Zimin A.V."/>
            <person name="Baldwin J."/>
            <person name="Abdouelleil A."/>
            <person name="Abdulkadir J."/>
            <person name="Abebe A."/>
            <person name="Abera B."/>
            <person name="Abreu J."/>
            <person name="Acer S.C."/>
            <person name="Aftuck L."/>
            <person name="Alexander A."/>
            <person name="An P."/>
            <person name="Anderson E."/>
            <person name="Anderson S."/>
            <person name="Arachi H."/>
            <person name="Azer M."/>
            <person name="Bachantsang P."/>
            <person name="Barry A."/>
            <person name="Bayul T."/>
            <person name="Berlin A."/>
            <person name="Bessette D."/>
            <person name="Bloom T."/>
            <person name="Blye J."/>
            <person name="Boguslavskiy L."/>
            <person name="Bonnet C."/>
            <person name="Boukhgalter B."/>
            <person name="Bourzgui I."/>
            <person name="Brown A."/>
            <person name="Cahill P."/>
            <person name="Channer S."/>
            <person name="Cheshatsang Y."/>
            <person name="Chuda L."/>
            <person name="Citroen M."/>
            <person name="Collymore A."/>
            <person name="Cooke P."/>
            <person name="Costello M."/>
            <person name="D'Aco K."/>
            <person name="Daza R."/>
            <person name="De Haan G."/>
            <person name="DeGray S."/>
            <person name="DeMaso C."/>
            <person name="Dhargay N."/>
            <person name="Dooley K."/>
            <person name="Dooley E."/>
            <person name="Doricent M."/>
            <person name="Dorje P."/>
            <person name="Dorjee K."/>
            <person name="Dupes A."/>
            <person name="Elong R."/>
            <person name="Falk J."/>
            <person name="Farina A."/>
            <person name="Faro S."/>
            <person name="Ferguson D."/>
            <person name="Fisher S."/>
            <person name="Foley C.D."/>
            <person name="Franke A."/>
            <person name="Friedrich D."/>
            <person name="Gadbois L."/>
            <person name="Gearin G."/>
            <person name="Gearin C.R."/>
            <person name="Giannoukos G."/>
            <person name="Goode T."/>
            <person name="Graham J."/>
            <person name="Grandbois E."/>
            <person name="Grewal S."/>
            <person name="Gyaltsen K."/>
            <person name="Hafez N."/>
            <person name="Hagos B."/>
            <person name="Hall J."/>
            <person name="Henson C."/>
            <person name="Hollinger A."/>
            <person name="Honan T."/>
            <person name="Huard M.D."/>
            <person name="Hughes L."/>
            <person name="Hurhula B."/>
            <person name="Husby M.E."/>
            <person name="Kamat A."/>
            <person name="Kanga B."/>
            <person name="Kashin S."/>
            <person name="Khazanovich D."/>
            <person name="Kisner P."/>
            <person name="Lance K."/>
            <person name="Lara M."/>
            <person name="Lee W."/>
            <person name="Lennon N."/>
            <person name="Letendre F."/>
            <person name="LeVine R."/>
            <person name="Lipovsky A."/>
            <person name="Liu X."/>
            <person name="Liu J."/>
            <person name="Liu S."/>
            <person name="Lokyitsang T."/>
            <person name="Lokyitsang Y."/>
            <person name="Lubonja R."/>
            <person name="Lui A."/>
            <person name="MacDonald P."/>
            <person name="Magnisalis V."/>
            <person name="Maru K."/>
            <person name="Matthews C."/>
            <person name="McCusker W."/>
            <person name="McDonough S."/>
            <person name="Mehta T."/>
            <person name="Meldrim J."/>
            <person name="Meneus L."/>
            <person name="Mihai O."/>
            <person name="Mihalev A."/>
            <person name="Mihova T."/>
            <person name="Mittelman R."/>
            <person name="Mlenga V."/>
            <person name="Montmayeur A."/>
            <person name="Mulrain L."/>
            <person name="Navidi A."/>
            <person name="Naylor J."/>
            <person name="Negash T."/>
            <person name="Nguyen T."/>
            <person name="Nguyen N."/>
            <person name="Nicol R."/>
            <person name="Norbu C."/>
            <person name="Norbu N."/>
            <person name="Novod N."/>
            <person name="O'Neill B."/>
            <person name="Osman S."/>
            <person name="Markiewicz E."/>
            <person name="Oyono O.L."/>
            <person name="Patti C."/>
            <person name="Phunkhang P."/>
            <person name="Pierre F."/>
            <person name="Priest M."/>
            <person name="Raghuraman S."/>
            <person name="Rege F."/>
            <person name="Reyes R."/>
            <person name="Rise C."/>
            <person name="Rogov P."/>
            <person name="Ross K."/>
            <person name="Ryan E."/>
            <person name="Settipalli S."/>
            <person name="Shea T."/>
            <person name="Sherpa N."/>
            <person name="Shi L."/>
            <person name="Shih D."/>
            <person name="Sparrow T."/>
            <person name="Spaulding J."/>
            <person name="Stalker J."/>
            <person name="Stange-Thomann N."/>
            <person name="Stavropoulos S."/>
            <person name="Stone C."/>
            <person name="Strader C."/>
            <person name="Tesfaye S."/>
            <person name="Thomson T."/>
            <person name="Thoulutsang Y."/>
            <person name="Thoulutsang D."/>
            <person name="Topham K."/>
            <person name="Topping I."/>
            <person name="Tsamla T."/>
            <person name="Vassiliev H."/>
            <person name="Vo A."/>
            <person name="Wangchuk T."/>
            <person name="Wangdi T."/>
            <person name="Weiand M."/>
            <person name="Wilkinson J."/>
            <person name="Wilson A."/>
            <person name="Yadav S."/>
            <person name="Young G."/>
            <person name="Yu Q."/>
            <person name="Zembek L."/>
            <person name="Zhong D."/>
            <person name="Zimmer A."/>
            <person name="Zwirko Z."/>
            <person name="Jaffe D.B."/>
            <person name="Alvarez P."/>
            <person name="Brockman W."/>
            <person name="Butler J."/>
            <person name="Chin C."/>
            <person name="Gnerre S."/>
            <person name="Grabherr M."/>
            <person name="Kleber M."/>
            <person name="Mauceli E."/>
            <person name="MacCallum I."/>
        </authorList>
    </citation>
    <scope>NUCLEOTIDE SEQUENCE [LARGE SCALE GENOMIC DNA]</scope>
    <source>
        <strain evidence="3">MSH-3 / Tucson 14011-0111.49</strain>
    </source>
</reference>
<evidence type="ECO:0000256" key="1">
    <source>
        <dbReference type="SAM" id="MobiDB-lite"/>
    </source>
</evidence>
<feature type="compositionally biased region" description="Basic residues" evidence="1">
    <location>
        <begin position="380"/>
        <end position="390"/>
    </location>
</feature>
<sequence>MSACIRDPPQTLMFCYNCKAVYRGPCPQCCARYPFQQPLYCPEEFEKFSAMGSPCFLCKQPDCPPEEDGYEKCPEDAAAKGKGKKVTLAINKKGQKQKTEKPKTKAGTKQTVRANNEPKRTAKKTPGKGQGPSGMPGKGAKSRAAQEGSSEQGTVPSTQVMQGMTPCQCGVYPQQGGMPLPGTQFPIPRCRIGPFGAIGPEGSAPNTGYADPRCMPLGCGAQCMTCCGPKCMPGYCSQGMQRYEADGQTSNIYGAPGPVRSPYSQPGFPNGQYGAGTPPGCPPVRAAGLPSERGQQFDPCTGELVCTCRARCALYSRKSPQKNESYGEGCDQYNRKVEAFQRVLKSLQLCYPANGLQDCCLQLPIDLEMANKTGEGEPKRTKKSSPKRKPSKSDTNGKKAASAAVAPDDKSNASVSPSTQPASGEDTKAVTPDASNANAPCACPPAVSSRPSMRSFCCNTSCMISSDECTQTASGKSNKYPSDCTPDQGEPAAEPQPPSSCQICCNGNCNSCCWPYYYCYNPYTGCYYWYPNPNCCNGCQSCCAPNPLEKIPEKPQGKEAAPGKRPSAAAAAAAAGPKGKKKNDRKVGGGPELMKKNNLYDTRMSCNQSLSLGCNQGCNLIRTIPKRQTAAAHISHLRQALIPGYSPTAQPRDYSPLGQIGVAGRIGGKNC</sequence>
<dbReference type="Proteomes" id="UP000008744">
    <property type="component" value="Unassembled WGS sequence"/>
</dbReference>
<dbReference type="AlphaFoldDB" id="B4H015"/>
<feature type="compositionally biased region" description="Gly residues" evidence="1">
    <location>
        <begin position="128"/>
        <end position="137"/>
    </location>
</feature>
<feature type="compositionally biased region" description="Polar residues" evidence="1">
    <location>
        <begin position="147"/>
        <end position="159"/>
    </location>
</feature>
<protein>
    <submittedName>
        <fullName evidence="2">GL22677</fullName>
    </submittedName>
</protein>
<gene>
    <name evidence="2" type="primary">Dper\GL22677</name>
    <name evidence="2" type="ORF">Dper_GL22677</name>
</gene>
<feature type="compositionally biased region" description="Low complexity" evidence="1">
    <location>
        <begin position="563"/>
        <end position="577"/>
    </location>
</feature>
<accession>B4H015</accession>
<feature type="region of interest" description="Disordered" evidence="1">
    <location>
        <begin position="554"/>
        <end position="593"/>
    </location>
</feature>
<evidence type="ECO:0000313" key="2">
    <source>
        <dbReference type="EMBL" id="EDW29592.1"/>
    </source>
</evidence>
<dbReference type="HOGENOM" id="CLU_409563_0_0_1"/>
<dbReference type="OrthoDB" id="10630360at2759"/>
<dbReference type="STRING" id="7234.B4H015"/>
<feature type="compositionally biased region" description="Polar residues" evidence="1">
    <location>
        <begin position="412"/>
        <end position="422"/>
    </location>
</feature>
<name>B4H015_DROPE</name>
<keyword evidence="3" id="KW-1185">Reference proteome</keyword>